<reference evidence="13 14" key="1">
    <citation type="submission" date="2011-04" db="EMBL/GenBank/DDBJ databases">
        <title>Complete sequence of Pseudomonas fulva 12-X.</title>
        <authorList>
            <consortium name="US DOE Joint Genome Institute"/>
            <person name="Lucas S."/>
            <person name="Han J."/>
            <person name="Lapidus A."/>
            <person name="Cheng J.-F."/>
            <person name="Goodwin L."/>
            <person name="Pitluck S."/>
            <person name="Peters L."/>
            <person name="Mikhailova N."/>
            <person name="Pagani I."/>
            <person name="Davenport K."/>
            <person name="Han C."/>
            <person name="Tapia R."/>
            <person name="Land M."/>
            <person name="Hauser L."/>
            <person name="Kyrpides N."/>
            <person name="Ivanova N."/>
            <person name="Pagani I."/>
            <person name="Lcollab F.I."/>
            <person name="Woyke T."/>
        </authorList>
    </citation>
    <scope>NUCLEOTIDE SEQUENCE [LARGE SCALE GENOMIC DNA]</scope>
    <source>
        <strain evidence="14">12-X</strain>
    </source>
</reference>
<evidence type="ECO:0000256" key="2">
    <source>
        <dbReference type="ARBA" id="ARBA00021549"/>
    </source>
</evidence>
<dbReference type="Pfam" id="PF07963">
    <property type="entry name" value="N_methyl"/>
    <property type="match status" value="1"/>
</dbReference>
<dbReference type="InterPro" id="IPR022346">
    <property type="entry name" value="T2SS_GspH"/>
</dbReference>
<evidence type="ECO:0000313" key="13">
    <source>
        <dbReference type="EMBL" id="AEF23778.1"/>
    </source>
</evidence>
<organism evidence="13 14">
    <name type="scientific">Pseudomonas fulva (strain 12-X)</name>
    <dbReference type="NCBI Taxonomy" id="743720"/>
    <lineage>
        <taxon>Bacteria</taxon>
        <taxon>Pseudomonadati</taxon>
        <taxon>Pseudomonadota</taxon>
        <taxon>Gammaproteobacteria</taxon>
        <taxon>Pseudomonadales</taxon>
        <taxon>Pseudomonadaceae</taxon>
        <taxon>Pseudomonas</taxon>
    </lineage>
</organism>
<protein>
    <recommendedName>
        <fullName evidence="2">Type II secretion system protein H</fullName>
    </recommendedName>
    <alternativeName>
        <fullName evidence="10">General secretion pathway protein H</fullName>
    </alternativeName>
</protein>
<dbReference type="EMBL" id="CP002727">
    <property type="protein sequence ID" value="AEF23778.1"/>
    <property type="molecule type" value="Genomic_DNA"/>
</dbReference>
<evidence type="ECO:0000256" key="11">
    <source>
        <dbReference type="SAM" id="Phobius"/>
    </source>
</evidence>
<accession>F6AGK7</accession>
<comment type="subcellular location">
    <subcellularLocation>
        <location evidence="1">Cell inner membrane</location>
        <topology evidence="1">Single-pass membrane protein</topology>
    </subcellularLocation>
</comment>
<dbReference type="NCBIfam" id="TIGR02532">
    <property type="entry name" value="IV_pilin_GFxxxE"/>
    <property type="match status" value="1"/>
</dbReference>
<keyword evidence="5" id="KW-0997">Cell inner membrane</keyword>
<evidence type="ECO:0000256" key="9">
    <source>
        <dbReference type="ARBA" id="ARBA00025772"/>
    </source>
</evidence>
<keyword evidence="4" id="KW-0488">Methylation</keyword>
<comment type="similarity">
    <text evidence="9">Belongs to the GSP H family.</text>
</comment>
<dbReference type="GO" id="GO:0015628">
    <property type="term" value="P:protein secretion by the type II secretion system"/>
    <property type="evidence" value="ECO:0007669"/>
    <property type="project" value="InterPro"/>
</dbReference>
<dbReference type="HOGENOM" id="CLU_084761_1_4_6"/>
<feature type="transmembrane region" description="Helical" evidence="11">
    <location>
        <begin position="12"/>
        <end position="30"/>
    </location>
</feature>
<dbReference type="STRING" id="743720.Psefu_3822"/>
<dbReference type="SUPFAM" id="SSF54523">
    <property type="entry name" value="Pili subunits"/>
    <property type="match status" value="1"/>
</dbReference>
<dbReference type="RefSeq" id="WP_013792901.1">
    <property type="nucleotide sequence ID" value="NC_015556.1"/>
</dbReference>
<evidence type="ECO:0000256" key="1">
    <source>
        <dbReference type="ARBA" id="ARBA00004377"/>
    </source>
</evidence>
<keyword evidence="8 11" id="KW-0472">Membrane</keyword>
<evidence type="ECO:0000256" key="7">
    <source>
        <dbReference type="ARBA" id="ARBA00022989"/>
    </source>
</evidence>
<evidence type="ECO:0000256" key="3">
    <source>
        <dbReference type="ARBA" id="ARBA00022475"/>
    </source>
</evidence>
<dbReference type="OrthoDB" id="5739745at2"/>
<dbReference type="AlphaFoldDB" id="F6AGK7"/>
<dbReference type="Proteomes" id="UP000000686">
    <property type="component" value="Chromosome"/>
</dbReference>
<keyword evidence="3" id="KW-1003">Cell membrane</keyword>
<dbReference type="GO" id="GO:0015627">
    <property type="term" value="C:type II protein secretion system complex"/>
    <property type="evidence" value="ECO:0007669"/>
    <property type="project" value="InterPro"/>
</dbReference>
<dbReference type="KEGG" id="pfv:Psefu_3822"/>
<evidence type="ECO:0000256" key="4">
    <source>
        <dbReference type="ARBA" id="ARBA00022481"/>
    </source>
</evidence>
<evidence type="ECO:0000259" key="12">
    <source>
        <dbReference type="Pfam" id="PF12019"/>
    </source>
</evidence>
<dbReference type="GO" id="GO:0005886">
    <property type="term" value="C:plasma membrane"/>
    <property type="evidence" value="ECO:0007669"/>
    <property type="project" value="UniProtKB-SubCell"/>
</dbReference>
<evidence type="ECO:0000313" key="14">
    <source>
        <dbReference type="Proteomes" id="UP000000686"/>
    </source>
</evidence>
<dbReference type="Gene3D" id="3.55.40.10">
    <property type="entry name" value="minor pseudopilin epsh domain"/>
    <property type="match status" value="1"/>
</dbReference>
<evidence type="ECO:0000256" key="10">
    <source>
        <dbReference type="ARBA" id="ARBA00030775"/>
    </source>
</evidence>
<sequence>MRFTRGFTIIELMVTIAVLAIVVSIAAPSFSNILRENRTVAMTNELQGAIQLARSEAVKRRSNVVICRRNAAGTACDNSADWAAGWLILSGTTVIKVWDAVTGLVVAGPNTGLTFKSNGMVTAVTNFSVNTPSCTGPQKRTLSVTLIGTTTLAKVDC</sequence>
<dbReference type="InterPro" id="IPR045584">
    <property type="entry name" value="Pilin-like"/>
</dbReference>
<dbReference type="Pfam" id="PF12019">
    <property type="entry name" value="GspH"/>
    <property type="match status" value="1"/>
</dbReference>
<gene>
    <name evidence="13" type="ordered locus">Psefu_3822</name>
</gene>
<evidence type="ECO:0000256" key="5">
    <source>
        <dbReference type="ARBA" id="ARBA00022519"/>
    </source>
</evidence>
<dbReference type="InterPro" id="IPR012902">
    <property type="entry name" value="N_methyl_site"/>
</dbReference>
<name>F6AGK7_PSEF1</name>
<evidence type="ECO:0000256" key="6">
    <source>
        <dbReference type="ARBA" id="ARBA00022692"/>
    </source>
</evidence>
<evidence type="ECO:0000256" key="8">
    <source>
        <dbReference type="ARBA" id="ARBA00023136"/>
    </source>
</evidence>
<keyword evidence="14" id="KW-1185">Reference proteome</keyword>
<proteinExistence type="inferred from homology"/>
<keyword evidence="7 11" id="KW-1133">Transmembrane helix</keyword>
<feature type="domain" description="General secretion pathway GspH" evidence="12">
    <location>
        <begin position="43"/>
        <end position="145"/>
    </location>
</feature>
<dbReference type="eggNOG" id="COG4970">
    <property type="taxonomic scope" value="Bacteria"/>
</dbReference>
<keyword evidence="6 11" id="KW-0812">Transmembrane</keyword>